<dbReference type="SUPFAM" id="SSF52075">
    <property type="entry name" value="Outer arm dynein light chain 1"/>
    <property type="match status" value="1"/>
</dbReference>
<evidence type="ECO:0000259" key="3">
    <source>
        <dbReference type="Pfam" id="PF23598"/>
    </source>
</evidence>
<organism evidence="4">
    <name type="scientific">Cacopsylla melanoneura</name>
    <dbReference type="NCBI Taxonomy" id="428564"/>
    <lineage>
        <taxon>Eukaryota</taxon>
        <taxon>Metazoa</taxon>
        <taxon>Ecdysozoa</taxon>
        <taxon>Arthropoda</taxon>
        <taxon>Hexapoda</taxon>
        <taxon>Insecta</taxon>
        <taxon>Pterygota</taxon>
        <taxon>Neoptera</taxon>
        <taxon>Paraneoptera</taxon>
        <taxon>Hemiptera</taxon>
        <taxon>Sternorrhyncha</taxon>
        <taxon>Psylloidea</taxon>
        <taxon>Psyllidae</taxon>
        <taxon>Psyllinae</taxon>
        <taxon>Cacopsylla</taxon>
    </lineage>
</organism>
<dbReference type="EMBL" id="HBUF01225801">
    <property type="protein sequence ID" value="CAG6671317.1"/>
    <property type="molecule type" value="Transcribed_RNA"/>
</dbReference>
<dbReference type="SMART" id="SM00369">
    <property type="entry name" value="LRR_TYP"/>
    <property type="match status" value="3"/>
</dbReference>
<keyword evidence="2" id="KW-0677">Repeat</keyword>
<dbReference type="GO" id="GO:0005737">
    <property type="term" value="C:cytoplasm"/>
    <property type="evidence" value="ECO:0007669"/>
    <property type="project" value="TreeGrafter"/>
</dbReference>
<dbReference type="EMBL" id="HBUF01225802">
    <property type="protein sequence ID" value="CAG6671318.1"/>
    <property type="molecule type" value="Transcribed_RNA"/>
</dbReference>
<keyword evidence="1" id="KW-0433">Leucine-rich repeat</keyword>
<reference evidence="4" key="1">
    <citation type="submission" date="2021-05" db="EMBL/GenBank/DDBJ databases">
        <authorList>
            <person name="Alioto T."/>
            <person name="Alioto T."/>
            <person name="Gomez Garrido J."/>
        </authorList>
    </citation>
    <scope>NUCLEOTIDE SEQUENCE</scope>
</reference>
<sequence length="166" mass="18946">MSRANKENSNRRQYNIMSAEEVAAGKKSYWSEMEITGTVKNVSPDLWQFTHLTALYLDNNSLTRLSGDISLLINLRTLDISNNKLRYLPSEIGDLIFLRELSLSNNNLRTLPYELGKLFQIQMLGLHGNPLSKEYMKIYNEPNGTQKLLSYLLDSLQGKIFGMIPA</sequence>
<dbReference type="InterPro" id="IPR055414">
    <property type="entry name" value="LRR_R13L4/SHOC2-like"/>
</dbReference>
<feature type="domain" description="Disease resistance R13L4/SHOC-2-like LRR" evidence="3">
    <location>
        <begin position="37"/>
        <end position="127"/>
    </location>
</feature>
<dbReference type="Gene3D" id="3.80.10.10">
    <property type="entry name" value="Ribonuclease Inhibitor"/>
    <property type="match status" value="1"/>
</dbReference>
<evidence type="ECO:0000313" key="4">
    <source>
        <dbReference type="EMBL" id="CAG6671318.1"/>
    </source>
</evidence>
<evidence type="ECO:0000256" key="1">
    <source>
        <dbReference type="ARBA" id="ARBA00022614"/>
    </source>
</evidence>
<dbReference type="InterPro" id="IPR001611">
    <property type="entry name" value="Leu-rich_rpt"/>
</dbReference>
<evidence type="ECO:0000256" key="2">
    <source>
        <dbReference type="ARBA" id="ARBA00022737"/>
    </source>
</evidence>
<name>A0A8D8SKH0_9HEMI</name>
<dbReference type="AlphaFoldDB" id="A0A8D8SKH0"/>
<dbReference type="PANTHER" id="PTHR48051:SF54">
    <property type="entry name" value="LEUCINE-RICH REPEAT-CONTAINING PROTEIN"/>
    <property type="match status" value="1"/>
</dbReference>
<dbReference type="Pfam" id="PF23598">
    <property type="entry name" value="LRR_14"/>
    <property type="match status" value="1"/>
</dbReference>
<protein>
    <submittedName>
        <fullName evidence="4">CCR4-NOT transcription complex subunit 6</fullName>
    </submittedName>
</protein>
<dbReference type="InterPro" id="IPR003591">
    <property type="entry name" value="Leu-rich_rpt_typical-subtyp"/>
</dbReference>
<dbReference type="InterPro" id="IPR050216">
    <property type="entry name" value="LRR_domain-containing"/>
</dbReference>
<dbReference type="PANTHER" id="PTHR48051">
    <property type="match status" value="1"/>
</dbReference>
<dbReference type="InterPro" id="IPR032675">
    <property type="entry name" value="LRR_dom_sf"/>
</dbReference>
<dbReference type="PROSITE" id="PS51450">
    <property type="entry name" value="LRR"/>
    <property type="match status" value="3"/>
</dbReference>
<accession>A0A8D8SKH0</accession>
<proteinExistence type="predicted"/>